<dbReference type="Proteomes" id="UP000094291">
    <property type="component" value="Unassembled WGS sequence"/>
</dbReference>
<name>A0A1E2VBC0_9GAMM</name>
<dbReference type="STRING" id="197479.BFW38_12765"/>
<evidence type="ECO:0000313" key="2">
    <source>
        <dbReference type="Proteomes" id="UP000094291"/>
    </source>
</evidence>
<sequence length="75" mass="8576">MAQSNHDIRHQEEAQQVVEQFKHMLSPTGRAHVSQKHLQELEMLIEVALSKTSRKVREDIAHRLETLVAGLHASD</sequence>
<accession>A0A1E2VBC0</accession>
<comment type="caution">
    <text evidence="1">The sequence shown here is derived from an EMBL/GenBank/DDBJ whole genome shotgun (WGS) entry which is preliminary data.</text>
</comment>
<keyword evidence="2" id="KW-1185">Reference proteome</keyword>
<dbReference type="RefSeq" id="WP_068999253.1">
    <property type="nucleotide sequence ID" value="NZ_MDTQ01000001.1"/>
</dbReference>
<organism evidence="1 2">
    <name type="scientific">Terasakiispira papahanaumokuakeensis</name>
    <dbReference type="NCBI Taxonomy" id="197479"/>
    <lineage>
        <taxon>Bacteria</taxon>
        <taxon>Pseudomonadati</taxon>
        <taxon>Pseudomonadota</taxon>
        <taxon>Gammaproteobacteria</taxon>
        <taxon>Oceanospirillales</taxon>
        <taxon>Terasakiispira</taxon>
    </lineage>
</organism>
<proteinExistence type="predicted"/>
<protein>
    <submittedName>
        <fullName evidence="1">Uncharacterized protein</fullName>
    </submittedName>
</protein>
<gene>
    <name evidence="1" type="ORF">BFW38_12765</name>
</gene>
<reference evidence="1 2" key="1">
    <citation type="submission" date="2016-08" db="EMBL/GenBank/DDBJ databases">
        <authorList>
            <person name="Seilhamer J.J."/>
        </authorList>
    </citation>
    <scope>NUCLEOTIDE SEQUENCE [LARGE SCALE GENOMIC DNA]</scope>
    <source>
        <strain evidence="1 2">PH27A</strain>
    </source>
</reference>
<evidence type="ECO:0000313" key="1">
    <source>
        <dbReference type="EMBL" id="ODC04271.1"/>
    </source>
</evidence>
<dbReference type="AlphaFoldDB" id="A0A1E2VBC0"/>
<dbReference type="EMBL" id="MDTQ01000001">
    <property type="protein sequence ID" value="ODC04271.1"/>
    <property type="molecule type" value="Genomic_DNA"/>
</dbReference>